<reference evidence="1 2" key="1">
    <citation type="submission" date="2020-02" db="EMBL/GenBank/DDBJ databases">
        <authorList>
            <person name="Criscuolo A."/>
        </authorList>
    </citation>
    <scope>NUCLEOTIDE SEQUENCE [LARGE SCALE GENOMIC DNA]</scope>
    <source>
        <strain evidence="1">CECT7796</strain>
    </source>
</reference>
<gene>
    <name evidence="1" type="ORF">FLACOL7796_00001</name>
</gene>
<evidence type="ECO:0000313" key="1">
    <source>
        <dbReference type="EMBL" id="CAA9194179.1"/>
    </source>
</evidence>
<name>A0ABN7EFI4_9FLAO</name>
<comment type="caution">
    <text evidence="1">The sequence shown here is derived from an EMBL/GenBank/DDBJ whole genome shotgun (WGS) entry which is preliminary data.</text>
</comment>
<dbReference type="EMBL" id="CADCST010000005">
    <property type="protein sequence ID" value="CAA9194179.1"/>
    <property type="molecule type" value="Genomic_DNA"/>
</dbReference>
<dbReference type="Proteomes" id="UP000474567">
    <property type="component" value="Unassembled WGS sequence"/>
</dbReference>
<protein>
    <submittedName>
        <fullName evidence="1">Uncharacterized protein</fullName>
    </submittedName>
</protein>
<organism evidence="1 2">
    <name type="scientific">Flavobacterium collinsii</name>
    <dbReference type="NCBI Taxonomy" id="1114861"/>
    <lineage>
        <taxon>Bacteria</taxon>
        <taxon>Pseudomonadati</taxon>
        <taxon>Bacteroidota</taxon>
        <taxon>Flavobacteriia</taxon>
        <taxon>Flavobacteriales</taxon>
        <taxon>Flavobacteriaceae</taxon>
        <taxon>Flavobacterium</taxon>
    </lineage>
</organism>
<evidence type="ECO:0000313" key="2">
    <source>
        <dbReference type="Proteomes" id="UP000474567"/>
    </source>
</evidence>
<sequence length="132" mass="13917">MSKFKFEGNVVVEVIITSLLTTFLQFRESLSRTLGTAIPPRIPLKDVTRSSLALIGPITFTVCVQVSIFPATSLAVHVTVVIPIGKLDGASLVTVTEQLSLVVGVPKATPVAIHEPASAKTVTLVGHVIVGF</sequence>
<proteinExistence type="predicted"/>
<accession>A0ABN7EFI4</accession>
<keyword evidence="2" id="KW-1185">Reference proteome</keyword>